<evidence type="ECO:0000256" key="1">
    <source>
        <dbReference type="SAM" id="MobiDB-lite"/>
    </source>
</evidence>
<gene>
    <name evidence="3" type="ordered locus">Nwi_2292</name>
</gene>
<reference evidence="3 4" key="1">
    <citation type="journal article" date="2006" name="Appl. Environ. Microbiol.">
        <title>Genome sequence of the chemolithoautotrophic nitrite-oxidizing bacterium Nitrobacter winogradskyi Nb-255.</title>
        <authorList>
            <person name="Starkenburg S.R."/>
            <person name="Chain P.S."/>
            <person name="Sayavedra-Soto L.A."/>
            <person name="Hauser L."/>
            <person name="Land M.L."/>
            <person name="Larimer F.W."/>
            <person name="Malfatti S.A."/>
            <person name="Klotz M.G."/>
            <person name="Bottomley P.J."/>
            <person name="Arp D.J."/>
            <person name="Hickey W.J."/>
        </authorList>
    </citation>
    <scope>NUCLEOTIDE SEQUENCE [LARGE SCALE GENOMIC DNA]</scope>
    <source>
        <strain evidence="4">ATCC 25391 / DSM 10237 / CIP 104748 / NCIMB 11846 / Nb-255</strain>
    </source>
</reference>
<dbReference type="EMBL" id="CP000115">
    <property type="protein sequence ID" value="ABA05546.1"/>
    <property type="molecule type" value="Genomic_DNA"/>
</dbReference>
<dbReference type="Proteomes" id="UP000002531">
    <property type="component" value="Chromosome"/>
</dbReference>
<dbReference type="HOGENOM" id="CLU_1641962_0_0_5"/>
<name>Q3SQ95_NITWN</name>
<feature type="transmembrane region" description="Helical" evidence="2">
    <location>
        <begin position="20"/>
        <end position="40"/>
    </location>
</feature>
<organism evidence="3 4">
    <name type="scientific">Nitrobacter winogradskyi (strain ATCC 25391 / DSM 10237 / CIP 104748 / NCIMB 11846 / Nb-255)</name>
    <dbReference type="NCBI Taxonomy" id="323098"/>
    <lineage>
        <taxon>Bacteria</taxon>
        <taxon>Pseudomonadati</taxon>
        <taxon>Pseudomonadota</taxon>
        <taxon>Alphaproteobacteria</taxon>
        <taxon>Hyphomicrobiales</taxon>
        <taxon>Nitrobacteraceae</taxon>
        <taxon>Nitrobacter</taxon>
    </lineage>
</organism>
<protein>
    <submittedName>
        <fullName evidence="3">Uncharacterized protein</fullName>
    </submittedName>
</protein>
<keyword evidence="2" id="KW-1133">Transmembrane helix</keyword>
<proteinExistence type="predicted"/>
<keyword evidence="2" id="KW-0812">Transmembrane</keyword>
<dbReference type="AlphaFoldDB" id="Q3SQ95"/>
<dbReference type="KEGG" id="nwi:Nwi_2292"/>
<evidence type="ECO:0000256" key="2">
    <source>
        <dbReference type="SAM" id="Phobius"/>
    </source>
</evidence>
<feature type="region of interest" description="Disordered" evidence="1">
    <location>
        <begin position="38"/>
        <end position="77"/>
    </location>
</feature>
<sequence length="161" mass="16509">MIERRAVQGRETGMLRDFQVALMAAIALATATSVAIAGLSQDRREDQPPRSRPKPPHARQSNPPAQGNLPAFGGFDGGWSFTGTSTNCQGSGGGSFTVSGTRVVVSGGGSGRVSRSGAFQASTNAGGGVRLSAVGRLSGNRGGGSYQRSDGCVGRWTAIRR</sequence>
<dbReference type="eggNOG" id="ENOG502ZXRJ">
    <property type="taxonomic scope" value="Bacteria"/>
</dbReference>
<keyword evidence="2" id="KW-0472">Membrane</keyword>
<evidence type="ECO:0000313" key="4">
    <source>
        <dbReference type="Proteomes" id="UP000002531"/>
    </source>
</evidence>
<evidence type="ECO:0000313" key="3">
    <source>
        <dbReference type="EMBL" id="ABA05546.1"/>
    </source>
</evidence>
<accession>Q3SQ95</accession>
<keyword evidence="4" id="KW-1185">Reference proteome</keyword>